<reference evidence="3 4" key="1">
    <citation type="journal article" date="2011" name="Stand. Genomic Sci.">
        <title>Complete genome sequence of Thermomonospora curvata type strain (B9).</title>
        <authorList>
            <person name="Chertkov O."/>
            <person name="Sikorski J."/>
            <person name="Nolan M."/>
            <person name="Lapidus A."/>
            <person name="Lucas S."/>
            <person name="Del Rio T.G."/>
            <person name="Tice H."/>
            <person name="Cheng J.F."/>
            <person name="Goodwin L."/>
            <person name="Pitluck S."/>
            <person name="Liolios K."/>
            <person name="Ivanova N."/>
            <person name="Mavromatis K."/>
            <person name="Mikhailova N."/>
            <person name="Ovchinnikova G."/>
            <person name="Pati A."/>
            <person name="Chen A."/>
            <person name="Palaniappan K."/>
            <person name="Djao O.D."/>
            <person name="Land M."/>
            <person name="Hauser L."/>
            <person name="Chang Y.J."/>
            <person name="Jeffries C.D."/>
            <person name="Brettin T."/>
            <person name="Han C."/>
            <person name="Detter J.C."/>
            <person name="Rohde M."/>
            <person name="Goker M."/>
            <person name="Woyke T."/>
            <person name="Bristow J."/>
            <person name="Eisen J.A."/>
            <person name="Markowitz V."/>
            <person name="Hugenholtz P."/>
            <person name="Klenk H.P."/>
            <person name="Kyrpides N.C."/>
        </authorList>
    </citation>
    <scope>NUCLEOTIDE SEQUENCE [LARGE SCALE GENOMIC DNA]</scope>
    <source>
        <strain evidence="4">ATCC 19995 / DSM 43183 / JCM 3096 / KCTC 9072 / NBRC 15933 / NCIMB 10081 / Henssen B9</strain>
    </source>
</reference>
<feature type="domain" description="Histidine kinase/HSP90-like ATPase" evidence="2">
    <location>
        <begin position="11"/>
        <end position="111"/>
    </location>
</feature>
<protein>
    <submittedName>
        <fullName evidence="3">Putative anti-sigma regulatory factor, serine/threonine protein kinase</fullName>
    </submittedName>
</protein>
<dbReference type="EMBL" id="CP001738">
    <property type="protein sequence ID" value="ACZ00053.1"/>
    <property type="molecule type" value="Genomic_DNA"/>
</dbReference>
<dbReference type="OrthoDB" id="3871793at2"/>
<dbReference type="Pfam" id="PF13581">
    <property type="entry name" value="HATPase_c_2"/>
    <property type="match status" value="1"/>
</dbReference>
<dbReference type="HOGENOM" id="CLU_090336_23_0_11"/>
<dbReference type="KEGG" id="tcu:Tcur_4525"/>
<keyword evidence="3" id="KW-0808">Transferase</keyword>
<name>D1A567_THECD</name>
<dbReference type="InterPro" id="IPR003594">
    <property type="entry name" value="HATPase_dom"/>
</dbReference>
<evidence type="ECO:0000259" key="2">
    <source>
        <dbReference type="Pfam" id="PF13581"/>
    </source>
</evidence>
<proteinExistence type="predicted"/>
<dbReference type="AlphaFoldDB" id="D1A567"/>
<evidence type="ECO:0000313" key="3">
    <source>
        <dbReference type="EMBL" id="ACZ00053.1"/>
    </source>
</evidence>
<dbReference type="PANTHER" id="PTHR35526:SF3">
    <property type="entry name" value="ANTI-SIGMA-F FACTOR RSBW"/>
    <property type="match status" value="1"/>
</dbReference>
<evidence type="ECO:0000313" key="4">
    <source>
        <dbReference type="Proteomes" id="UP000001918"/>
    </source>
</evidence>
<dbReference type="SUPFAM" id="SSF55874">
    <property type="entry name" value="ATPase domain of HSP90 chaperone/DNA topoisomerase II/histidine kinase"/>
    <property type="match status" value="1"/>
</dbReference>
<dbReference type="InterPro" id="IPR036890">
    <property type="entry name" value="HATPase_C_sf"/>
</dbReference>
<sequence length="130" mass="13928">MTRWCRLFDGTPEAVGLARKFARLVLADHVLADAVELVVSELATNAIEHTESGQPGGLFVVELEVFADHVEVAVIDMGSDSRPVLVGDDPADEAALSGRGLHIVRALSKEWGCEPVRVGLRVWADVVGEA</sequence>
<dbReference type="GO" id="GO:0004674">
    <property type="term" value="F:protein serine/threonine kinase activity"/>
    <property type="evidence" value="ECO:0007669"/>
    <property type="project" value="UniProtKB-KW"/>
</dbReference>
<dbReference type="RefSeq" id="WP_012854834.1">
    <property type="nucleotide sequence ID" value="NC_013510.1"/>
</dbReference>
<accession>D1A567</accession>
<dbReference type="eggNOG" id="COG2172">
    <property type="taxonomic scope" value="Bacteria"/>
</dbReference>
<evidence type="ECO:0000256" key="1">
    <source>
        <dbReference type="ARBA" id="ARBA00022527"/>
    </source>
</evidence>
<dbReference type="Gene3D" id="3.30.565.10">
    <property type="entry name" value="Histidine kinase-like ATPase, C-terminal domain"/>
    <property type="match status" value="1"/>
</dbReference>
<dbReference type="InterPro" id="IPR050267">
    <property type="entry name" value="Anti-sigma-factor_SerPK"/>
</dbReference>
<keyword evidence="4" id="KW-1185">Reference proteome</keyword>
<organism evidence="3 4">
    <name type="scientific">Thermomonospora curvata (strain ATCC 19995 / DSM 43183 / JCM 3096 / KCTC 9072 / NBRC 15933 / NCIMB 10081 / Henssen B9)</name>
    <dbReference type="NCBI Taxonomy" id="471852"/>
    <lineage>
        <taxon>Bacteria</taxon>
        <taxon>Bacillati</taxon>
        <taxon>Actinomycetota</taxon>
        <taxon>Actinomycetes</taxon>
        <taxon>Streptosporangiales</taxon>
        <taxon>Thermomonosporaceae</taxon>
        <taxon>Thermomonospora</taxon>
    </lineage>
</organism>
<dbReference type="STRING" id="471852.Tcur_4525"/>
<dbReference type="CDD" id="cd16936">
    <property type="entry name" value="HATPase_RsbW-like"/>
    <property type="match status" value="1"/>
</dbReference>
<keyword evidence="3" id="KW-0418">Kinase</keyword>
<gene>
    <name evidence="3" type="ordered locus">Tcur_4525</name>
</gene>
<dbReference type="Proteomes" id="UP000001918">
    <property type="component" value="Chromosome"/>
</dbReference>
<dbReference type="PANTHER" id="PTHR35526">
    <property type="entry name" value="ANTI-SIGMA-F FACTOR RSBW-RELATED"/>
    <property type="match status" value="1"/>
</dbReference>
<keyword evidence="1 3" id="KW-0723">Serine/threonine-protein kinase</keyword>